<dbReference type="AlphaFoldDB" id="A0A4R7I558"/>
<organism evidence="1 2">
    <name type="scientific">Ilumatobacter fluminis</name>
    <dbReference type="NCBI Taxonomy" id="467091"/>
    <lineage>
        <taxon>Bacteria</taxon>
        <taxon>Bacillati</taxon>
        <taxon>Actinomycetota</taxon>
        <taxon>Acidimicrobiia</taxon>
        <taxon>Acidimicrobiales</taxon>
        <taxon>Ilumatobacteraceae</taxon>
        <taxon>Ilumatobacter</taxon>
    </lineage>
</organism>
<dbReference type="RefSeq" id="WP_166657725.1">
    <property type="nucleotide sequence ID" value="NZ_SOAU01000001.1"/>
</dbReference>
<dbReference type="EMBL" id="SOAU01000001">
    <property type="protein sequence ID" value="TDT18460.1"/>
    <property type="molecule type" value="Genomic_DNA"/>
</dbReference>
<accession>A0A4R7I558</accession>
<dbReference type="Proteomes" id="UP000294558">
    <property type="component" value="Unassembled WGS sequence"/>
</dbReference>
<proteinExistence type="predicted"/>
<reference evidence="1 2" key="1">
    <citation type="submission" date="2019-03" db="EMBL/GenBank/DDBJ databases">
        <title>Sequencing the genomes of 1000 actinobacteria strains.</title>
        <authorList>
            <person name="Klenk H.-P."/>
        </authorList>
    </citation>
    <scope>NUCLEOTIDE SEQUENCE [LARGE SCALE GENOMIC DNA]</scope>
    <source>
        <strain evidence="1 2">DSM 18936</strain>
    </source>
</reference>
<keyword evidence="2" id="KW-1185">Reference proteome</keyword>
<evidence type="ECO:0000313" key="1">
    <source>
        <dbReference type="EMBL" id="TDT18460.1"/>
    </source>
</evidence>
<protein>
    <submittedName>
        <fullName evidence="1">Uncharacterized protein</fullName>
    </submittedName>
</protein>
<comment type="caution">
    <text evidence="1">The sequence shown here is derived from an EMBL/GenBank/DDBJ whole genome shotgun (WGS) entry which is preliminary data.</text>
</comment>
<evidence type="ECO:0000313" key="2">
    <source>
        <dbReference type="Proteomes" id="UP000294558"/>
    </source>
</evidence>
<gene>
    <name evidence="1" type="ORF">BDK89_4081</name>
</gene>
<sequence length="52" mass="5664">MVADETYPTPFVLGRSGFGAVGGQNGGMVFPRINTCEHPELRSGDRIELVRE</sequence>
<name>A0A4R7I558_9ACTN</name>